<evidence type="ECO:0000259" key="12">
    <source>
        <dbReference type="Pfam" id="PF07715"/>
    </source>
</evidence>
<evidence type="ECO:0000256" key="5">
    <source>
        <dbReference type="ARBA" id="ARBA00023077"/>
    </source>
</evidence>
<gene>
    <name evidence="13" type="ORF">D4L85_29510</name>
</gene>
<dbReference type="InterPro" id="IPR012910">
    <property type="entry name" value="Plug_dom"/>
</dbReference>
<dbReference type="NCBIfam" id="TIGR04056">
    <property type="entry name" value="OMP_RagA_SusC"/>
    <property type="match status" value="1"/>
</dbReference>
<feature type="domain" description="TonB-dependent receptor-like beta-barrel" evidence="11">
    <location>
        <begin position="462"/>
        <end position="1048"/>
    </location>
</feature>
<evidence type="ECO:0000256" key="1">
    <source>
        <dbReference type="ARBA" id="ARBA00004571"/>
    </source>
</evidence>
<dbReference type="InterPro" id="IPR037066">
    <property type="entry name" value="Plug_dom_sf"/>
</dbReference>
<protein>
    <submittedName>
        <fullName evidence="13">TonB-dependent receptor</fullName>
    </submittedName>
</protein>
<dbReference type="Gene3D" id="2.170.130.10">
    <property type="entry name" value="TonB-dependent receptor, plug domain"/>
    <property type="match status" value="1"/>
</dbReference>
<keyword evidence="4 8" id="KW-0812">Transmembrane</keyword>
<dbReference type="Proteomes" id="UP000266183">
    <property type="component" value="Chromosome"/>
</dbReference>
<dbReference type="AlphaFoldDB" id="A0A385SUB7"/>
<dbReference type="EMBL" id="CP032382">
    <property type="protein sequence ID" value="AYB34462.1"/>
    <property type="molecule type" value="Genomic_DNA"/>
</dbReference>
<evidence type="ECO:0000313" key="13">
    <source>
        <dbReference type="EMBL" id="AYB34462.1"/>
    </source>
</evidence>
<evidence type="ECO:0000259" key="11">
    <source>
        <dbReference type="Pfam" id="PF00593"/>
    </source>
</evidence>
<proteinExistence type="inferred from homology"/>
<reference evidence="14" key="1">
    <citation type="submission" date="2018-09" db="EMBL/GenBank/DDBJ databases">
        <title>Chryseolinea sp. KIS68-18 isolated from soil.</title>
        <authorList>
            <person name="Weon H.-Y."/>
            <person name="Kwon S.-W."/>
            <person name="Lee S.A."/>
        </authorList>
    </citation>
    <scope>NUCLEOTIDE SEQUENCE [LARGE SCALE GENOMIC DNA]</scope>
    <source>
        <strain evidence="14">KIS68-18</strain>
    </source>
</reference>
<keyword evidence="5 9" id="KW-0798">TonB box</keyword>
<dbReference type="OrthoDB" id="9768177at2"/>
<keyword evidence="2 8" id="KW-0813">Transport</keyword>
<evidence type="ECO:0000256" key="3">
    <source>
        <dbReference type="ARBA" id="ARBA00022452"/>
    </source>
</evidence>
<feature type="domain" description="TonB-dependent receptor plug" evidence="12">
    <location>
        <begin position="118"/>
        <end position="222"/>
    </location>
</feature>
<accession>A0A385SUB7</accession>
<comment type="similarity">
    <text evidence="8 9">Belongs to the TonB-dependent receptor family.</text>
</comment>
<dbReference type="SUPFAM" id="SSF56935">
    <property type="entry name" value="Porins"/>
    <property type="match status" value="1"/>
</dbReference>
<evidence type="ECO:0000313" key="14">
    <source>
        <dbReference type="Proteomes" id="UP000266183"/>
    </source>
</evidence>
<feature type="chain" id="PRO_5017456679" evidence="10">
    <location>
        <begin position="25"/>
        <end position="1090"/>
    </location>
</feature>
<keyword evidence="6 8" id="KW-0472">Membrane</keyword>
<dbReference type="Pfam" id="PF13715">
    <property type="entry name" value="CarbopepD_reg_2"/>
    <property type="match status" value="1"/>
</dbReference>
<name>A0A385SUB7_9BACT</name>
<dbReference type="KEGG" id="chk:D4L85_29510"/>
<evidence type="ECO:0000256" key="6">
    <source>
        <dbReference type="ARBA" id="ARBA00023136"/>
    </source>
</evidence>
<dbReference type="InterPro" id="IPR000531">
    <property type="entry name" value="Beta-barrel_TonB"/>
</dbReference>
<dbReference type="InterPro" id="IPR008969">
    <property type="entry name" value="CarboxyPept-like_regulatory"/>
</dbReference>
<dbReference type="GO" id="GO:0009279">
    <property type="term" value="C:cell outer membrane"/>
    <property type="evidence" value="ECO:0007669"/>
    <property type="project" value="UniProtKB-SubCell"/>
</dbReference>
<comment type="subcellular location">
    <subcellularLocation>
        <location evidence="1 8">Cell outer membrane</location>
        <topology evidence="1 8">Multi-pass membrane protein</topology>
    </subcellularLocation>
</comment>
<dbReference type="Pfam" id="PF00593">
    <property type="entry name" value="TonB_dep_Rec_b-barrel"/>
    <property type="match status" value="1"/>
</dbReference>
<dbReference type="InterPro" id="IPR023996">
    <property type="entry name" value="TonB-dep_OMP_SusC/RagA"/>
</dbReference>
<dbReference type="Pfam" id="PF07715">
    <property type="entry name" value="Plug"/>
    <property type="match status" value="1"/>
</dbReference>
<keyword evidence="10" id="KW-0732">Signal</keyword>
<evidence type="ECO:0000256" key="10">
    <source>
        <dbReference type="SAM" id="SignalP"/>
    </source>
</evidence>
<evidence type="ECO:0000256" key="9">
    <source>
        <dbReference type="RuleBase" id="RU003357"/>
    </source>
</evidence>
<keyword evidence="14" id="KW-1185">Reference proteome</keyword>
<dbReference type="Gene3D" id="2.60.40.1120">
    <property type="entry name" value="Carboxypeptidase-like, regulatory domain"/>
    <property type="match status" value="1"/>
</dbReference>
<keyword evidence="13" id="KW-0675">Receptor</keyword>
<sequence length="1090" mass="118085">MKKLYKRVSLSLAVMLMLASVALAQERVVTGTVADESGNFMPGVNIILKGTAKGTVSDSEGKFSLSVPGNDAVLLITFVGYGTTEVQVGSQTSIEVNLQPDLTSLDEVVVTGYSFDKRRELTGSVSTVKTKDLTVTPTGNVEQLLQGRVAGVTVISNGQPGTTSQVRVRGFGGFGANQPLYIVDGVPTLDISFINPDDIETTTVLKDAGSASIYGARAAAGVIVYTTKKGKKGQKLAVTYDLMAGVSTPGKGQDMMNPTDFADWTWNAIRNTEDANARAGGVAPDYATAFAKFNHPQFGGGLTPVIPDYINVGGAAGVTGSVDLAAEKLKYNIDPRNGSIYQVVKANKQGTDWYKAITRTAPIVRQTIGVSGGGETHRFYIGLSQQDQQGILKNNSFKRYAARANSEFDVLPNLRLGENLQFTYLQRLGLSGGDGGRGISADENDILSAFRMPSIIPIYDEFGGYAGTAAKGFNNPRNPVASRDGQANNTAYQAMAFGNIYLEYDVIPGLTLRTSIGGNYYQNRAHNYSRWQYENSENNSAFGYSEGGSYRFGWTFTNTANYKKTFGDHGIDVLVGQEALNTGKGWDDNESGLNPFSWDPNFINTTNTNSRQAGSYYDNGANMSSYFGQVKYAFKEKYILTGVLRRDGSSVFGVNHRYGTFPAVSAAWRISAEPFMQSVSFISDLKIRGGYGTMGNSNPIVQYNKNNQYTLYGGNVGNSSYDISGSNSSATTGFYRTSIGNKDTKWETAVTTNIGIDGQLFGGKLDVIIDFWKKDTKDLLYQLPLPATVGYNATPPYVNVAKMQNKGIDIFLGNKGNITSGLSYEVNVNGSFLHNEITEIGGGQKYMTTVNPGFRGINPIRNQLGQSISAFFGYQVQGIFQSSEEVSTAATQSGADIGRFRYKDINNDGVINDADRTFLGSPVPKFTGGMNFTLRYKNFDLTAYLYTSLGNKIFNVSRWFTDFYPSFQGAAISNRVKDSWSPTNTGATIPIFESASNFSTNTQSSSFYVENGSYLRLQNVTLGYNLPTALLEKFKMTKLRFFVSANNLFTITGYNGLDPAVGGAADTNFGIDVGNYPVTRGYTGGLNLAF</sequence>
<evidence type="ECO:0000256" key="2">
    <source>
        <dbReference type="ARBA" id="ARBA00022448"/>
    </source>
</evidence>
<dbReference type="InterPro" id="IPR036942">
    <property type="entry name" value="Beta-barrel_TonB_sf"/>
</dbReference>
<evidence type="ECO:0000256" key="8">
    <source>
        <dbReference type="PROSITE-ProRule" id="PRU01360"/>
    </source>
</evidence>
<dbReference type="Gene3D" id="2.40.170.20">
    <property type="entry name" value="TonB-dependent receptor, beta-barrel domain"/>
    <property type="match status" value="1"/>
</dbReference>
<organism evidence="13 14">
    <name type="scientific">Chryseolinea soli</name>
    <dbReference type="NCBI Taxonomy" id="2321403"/>
    <lineage>
        <taxon>Bacteria</taxon>
        <taxon>Pseudomonadati</taxon>
        <taxon>Bacteroidota</taxon>
        <taxon>Cytophagia</taxon>
        <taxon>Cytophagales</taxon>
        <taxon>Fulvivirgaceae</taxon>
        <taxon>Chryseolinea</taxon>
    </lineage>
</organism>
<evidence type="ECO:0000256" key="4">
    <source>
        <dbReference type="ARBA" id="ARBA00022692"/>
    </source>
</evidence>
<keyword evidence="3 8" id="KW-1134">Transmembrane beta strand</keyword>
<keyword evidence="7 8" id="KW-0998">Cell outer membrane</keyword>
<dbReference type="SUPFAM" id="SSF49464">
    <property type="entry name" value="Carboxypeptidase regulatory domain-like"/>
    <property type="match status" value="1"/>
</dbReference>
<evidence type="ECO:0000256" key="7">
    <source>
        <dbReference type="ARBA" id="ARBA00023237"/>
    </source>
</evidence>
<dbReference type="InterPro" id="IPR039426">
    <property type="entry name" value="TonB-dep_rcpt-like"/>
</dbReference>
<feature type="signal peptide" evidence="10">
    <location>
        <begin position="1"/>
        <end position="24"/>
    </location>
</feature>
<dbReference type="PROSITE" id="PS52016">
    <property type="entry name" value="TONB_DEPENDENT_REC_3"/>
    <property type="match status" value="1"/>
</dbReference>